<dbReference type="GO" id="GO:0007062">
    <property type="term" value="P:sister chromatid cohesion"/>
    <property type="evidence" value="ECO:0007669"/>
    <property type="project" value="TreeGrafter"/>
</dbReference>
<dbReference type="PANTHER" id="PTHR11199">
    <property type="entry name" value="STROMAL ANTIGEN"/>
    <property type="match status" value="1"/>
</dbReference>
<keyword evidence="4" id="KW-1185">Reference proteome</keyword>
<evidence type="ECO:0000256" key="1">
    <source>
        <dbReference type="ARBA" id="ARBA00005486"/>
    </source>
</evidence>
<dbReference type="Ensembl" id="ENSSGRT00000096003.1">
    <property type="protein sequence ID" value="ENSSGRP00000090210.1"/>
    <property type="gene ID" value="ENSSGRG00000045241.1"/>
</dbReference>
<evidence type="ECO:0000259" key="2">
    <source>
        <dbReference type="Pfam" id="PF24571"/>
    </source>
</evidence>
<dbReference type="GO" id="GO:0000785">
    <property type="term" value="C:chromatin"/>
    <property type="evidence" value="ECO:0007669"/>
    <property type="project" value="TreeGrafter"/>
</dbReference>
<dbReference type="GO" id="GO:0003682">
    <property type="term" value="F:chromatin binding"/>
    <property type="evidence" value="ECO:0007669"/>
    <property type="project" value="TreeGrafter"/>
</dbReference>
<dbReference type="InParanoid" id="A0A672RNL9"/>
<feature type="domain" description="Cohesin subunit SCC3/SA HEAT-repeats" evidence="2">
    <location>
        <begin position="37"/>
        <end position="70"/>
    </location>
</feature>
<dbReference type="GO" id="GO:0008278">
    <property type="term" value="C:cohesin complex"/>
    <property type="evidence" value="ECO:0007669"/>
    <property type="project" value="TreeGrafter"/>
</dbReference>
<organism evidence="3 4">
    <name type="scientific">Sinocyclocheilus grahami</name>
    <name type="common">Dianchi golden-line fish</name>
    <name type="synonym">Barbus grahami</name>
    <dbReference type="NCBI Taxonomy" id="75366"/>
    <lineage>
        <taxon>Eukaryota</taxon>
        <taxon>Metazoa</taxon>
        <taxon>Chordata</taxon>
        <taxon>Craniata</taxon>
        <taxon>Vertebrata</taxon>
        <taxon>Euteleostomi</taxon>
        <taxon>Actinopterygii</taxon>
        <taxon>Neopterygii</taxon>
        <taxon>Teleostei</taxon>
        <taxon>Ostariophysi</taxon>
        <taxon>Cypriniformes</taxon>
        <taxon>Cyprinidae</taxon>
        <taxon>Cyprininae</taxon>
        <taxon>Sinocyclocheilus</taxon>
    </lineage>
</organism>
<accession>A0A672RNL9</accession>
<dbReference type="Proteomes" id="UP000472262">
    <property type="component" value="Unassembled WGS sequence"/>
</dbReference>
<dbReference type="InterPro" id="IPR039662">
    <property type="entry name" value="Cohesin_Scc3/SA"/>
</dbReference>
<dbReference type="GO" id="GO:0005634">
    <property type="term" value="C:nucleus"/>
    <property type="evidence" value="ECO:0007669"/>
    <property type="project" value="TreeGrafter"/>
</dbReference>
<dbReference type="Pfam" id="PF24571">
    <property type="entry name" value="HEAT_SCC3-SA"/>
    <property type="match status" value="1"/>
</dbReference>
<protein>
    <recommendedName>
        <fullName evidence="2">Cohesin subunit SCC3/SA HEAT-repeats domain-containing protein</fullName>
    </recommendedName>
</protein>
<name>A0A672RNL9_SINGR</name>
<comment type="similarity">
    <text evidence="1">Belongs to the SCC3 family.</text>
</comment>
<proteinExistence type="inferred from homology"/>
<dbReference type="AlphaFoldDB" id="A0A672RNL9"/>
<sequence>MKNVSFLSNHIFISYFSAGECPNEILFPLKLHEHGAYLVDSLWDCASELLKDWESMISLLLDEPYPGEEGTWLSNPLTFISHRVFCFWIRIWLKIFFCLNYSNT</sequence>
<evidence type="ECO:0000313" key="3">
    <source>
        <dbReference type="Ensembl" id="ENSSGRP00000090210.1"/>
    </source>
</evidence>
<reference evidence="3" key="1">
    <citation type="submission" date="2025-08" db="UniProtKB">
        <authorList>
            <consortium name="Ensembl"/>
        </authorList>
    </citation>
    <scope>IDENTIFICATION</scope>
</reference>
<evidence type="ECO:0000313" key="4">
    <source>
        <dbReference type="Proteomes" id="UP000472262"/>
    </source>
</evidence>
<reference evidence="3" key="2">
    <citation type="submission" date="2025-09" db="UniProtKB">
        <authorList>
            <consortium name="Ensembl"/>
        </authorList>
    </citation>
    <scope>IDENTIFICATION</scope>
</reference>
<dbReference type="PANTHER" id="PTHR11199:SF3">
    <property type="entry name" value="COHESIN SUBUNIT SA-2"/>
    <property type="match status" value="1"/>
</dbReference>
<dbReference type="InterPro" id="IPR056396">
    <property type="entry name" value="HEAT_SCC3-SA"/>
</dbReference>